<evidence type="ECO:0000256" key="1">
    <source>
        <dbReference type="SAM" id="SignalP"/>
    </source>
</evidence>
<dbReference type="Gene3D" id="1.20.120.20">
    <property type="entry name" value="Apolipoprotein"/>
    <property type="match status" value="1"/>
</dbReference>
<evidence type="ECO:0000313" key="2">
    <source>
        <dbReference type="Ensembl" id="ENSLLEP00000049403.1"/>
    </source>
</evidence>
<evidence type="ECO:0000313" key="3">
    <source>
        <dbReference type="Proteomes" id="UP000694569"/>
    </source>
</evidence>
<dbReference type="GeneTree" id="ENSGT01010000230302"/>
<protein>
    <submittedName>
        <fullName evidence="2">Uncharacterized protein</fullName>
    </submittedName>
</protein>
<feature type="signal peptide" evidence="1">
    <location>
        <begin position="1"/>
        <end position="18"/>
    </location>
</feature>
<reference evidence="2" key="2">
    <citation type="submission" date="2025-09" db="UniProtKB">
        <authorList>
            <consortium name="Ensembl"/>
        </authorList>
    </citation>
    <scope>IDENTIFICATION</scope>
</reference>
<proteinExistence type="predicted"/>
<name>A0A8C5R8Y5_9ANUR</name>
<dbReference type="OrthoDB" id="8727817at2759"/>
<feature type="chain" id="PRO_5034071685" evidence="1">
    <location>
        <begin position="19"/>
        <end position="196"/>
    </location>
</feature>
<keyword evidence="3" id="KW-1185">Reference proteome</keyword>
<keyword evidence="1" id="KW-0732">Signal</keyword>
<organism evidence="2 3">
    <name type="scientific">Leptobrachium leishanense</name>
    <name type="common">Leishan spiny toad</name>
    <dbReference type="NCBI Taxonomy" id="445787"/>
    <lineage>
        <taxon>Eukaryota</taxon>
        <taxon>Metazoa</taxon>
        <taxon>Chordata</taxon>
        <taxon>Craniata</taxon>
        <taxon>Vertebrata</taxon>
        <taxon>Euteleostomi</taxon>
        <taxon>Amphibia</taxon>
        <taxon>Batrachia</taxon>
        <taxon>Anura</taxon>
        <taxon>Pelobatoidea</taxon>
        <taxon>Megophryidae</taxon>
        <taxon>Leptobrachium</taxon>
    </lineage>
</organism>
<dbReference type="Ensembl" id="ENSLLET00000051325.1">
    <property type="protein sequence ID" value="ENSLLEP00000049403.1"/>
    <property type="gene ID" value="ENSLLEG00000031099.1"/>
</dbReference>
<accession>A0A8C5R8Y5</accession>
<dbReference type="AlphaFoldDB" id="A0A8C5R8Y5"/>
<sequence>MKSLILALSLLFLTGTHGRSFLQSDEPKPATDDVIEAISEAVDKAVQLGSEAVKTLESSDFAKHINVNEKREALKAKFAHFHHQLEEYGATVREQVDKELQEKYPVFKEKALPIIKESLERLREYGWGVKKDFRTFTSEFFTSLRKDAIQFFNNLRPLGEGLRDKFRSEAEIVRTGLTPYEAELREEYEKNKKKSD</sequence>
<dbReference type="Proteomes" id="UP000694569">
    <property type="component" value="Unplaced"/>
</dbReference>
<reference evidence="2" key="1">
    <citation type="submission" date="2025-08" db="UniProtKB">
        <authorList>
            <consortium name="Ensembl"/>
        </authorList>
    </citation>
    <scope>IDENTIFICATION</scope>
</reference>
<dbReference type="SUPFAM" id="SSF58113">
    <property type="entry name" value="Apolipoprotein A-I"/>
    <property type="match status" value="1"/>
</dbReference>